<organism evidence="1 2">
    <name type="scientific">Zoogloea ramigera</name>
    <dbReference type="NCBI Taxonomy" id="350"/>
    <lineage>
        <taxon>Bacteria</taxon>
        <taxon>Pseudomonadati</taxon>
        <taxon>Pseudomonadota</taxon>
        <taxon>Betaproteobacteria</taxon>
        <taxon>Rhodocyclales</taxon>
        <taxon>Zoogloeaceae</taxon>
        <taxon>Zoogloea</taxon>
    </lineage>
</organism>
<dbReference type="AlphaFoldDB" id="A0A4Y4CYG2"/>
<accession>A0A4Y4CYG2</accession>
<dbReference type="RefSeq" id="WP_141352955.1">
    <property type="nucleotide sequence ID" value="NZ_BJNV01000046.1"/>
</dbReference>
<reference evidence="1 2" key="1">
    <citation type="submission" date="2019-06" db="EMBL/GenBank/DDBJ databases">
        <title>Whole genome shotgun sequence of Zoogloea ramigera NBRC 15342.</title>
        <authorList>
            <person name="Hosoyama A."/>
            <person name="Uohara A."/>
            <person name="Ohji S."/>
            <person name="Ichikawa N."/>
        </authorList>
    </citation>
    <scope>NUCLEOTIDE SEQUENCE [LARGE SCALE GENOMIC DNA]</scope>
    <source>
        <strain evidence="1 2">NBRC 15342</strain>
    </source>
</reference>
<name>A0A4Y4CYG2_ZOORA</name>
<comment type="caution">
    <text evidence="1">The sequence shown here is derived from an EMBL/GenBank/DDBJ whole genome shotgun (WGS) entry which is preliminary data.</text>
</comment>
<dbReference type="EMBL" id="BJNV01000046">
    <property type="protein sequence ID" value="GEC96544.1"/>
    <property type="molecule type" value="Genomic_DNA"/>
</dbReference>
<keyword evidence="2" id="KW-1185">Reference proteome</keyword>
<dbReference type="OrthoDB" id="9181737at2"/>
<protein>
    <recommendedName>
        <fullName evidence="3">DUF3135 domain-containing protein</fullName>
    </recommendedName>
</protein>
<evidence type="ECO:0000313" key="1">
    <source>
        <dbReference type="EMBL" id="GEC96544.1"/>
    </source>
</evidence>
<proteinExistence type="predicted"/>
<evidence type="ECO:0000313" key="2">
    <source>
        <dbReference type="Proteomes" id="UP000318422"/>
    </source>
</evidence>
<dbReference type="InterPro" id="IPR021482">
    <property type="entry name" value="DUF3135"/>
</dbReference>
<evidence type="ECO:0008006" key="3">
    <source>
        <dbReference type="Google" id="ProtNLM"/>
    </source>
</evidence>
<gene>
    <name evidence="1" type="ORF">ZRA01_26170</name>
</gene>
<dbReference type="Pfam" id="PF11333">
    <property type="entry name" value="DUF3135"/>
    <property type="match status" value="1"/>
</dbReference>
<dbReference type="Proteomes" id="UP000318422">
    <property type="component" value="Unassembled WGS sequence"/>
</dbReference>
<sequence>MGGFDFDHWKHLAESDPAGFFQARDEALREWLARHPDQGLLLAGLQARIDATRALAGTPLQASRVLMGMMHEHLSELGDKLAELQHETDSLRALILGRASP</sequence>